<name>A2E2Q3_TRIV3</name>
<protein>
    <submittedName>
        <fullName evidence="1">Uncharacterized protein</fullName>
    </submittedName>
</protein>
<reference evidence="1" key="1">
    <citation type="submission" date="2006-10" db="EMBL/GenBank/DDBJ databases">
        <authorList>
            <person name="Amadeo P."/>
            <person name="Zhao Q."/>
            <person name="Wortman J."/>
            <person name="Fraser-Liggett C."/>
            <person name="Carlton J."/>
        </authorList>
    </citation>
    <scope>NUCLEOTIDE SEQUENCE</scope>
    <source>
        <strain evidence="1">G3</strain>
    </source>
</reference>
<dbReference type="Proteomes" id="UP000001542">
    <property type="component" value="Unassembled WGS sequence"/>
</dbReference>
<dbReference type="EMBL" id="DS113291">
    <property type="protein sequence ID" value="EAY13081.1"/>
    <property type="molecule type" value="Genomic_DNA"/>
</dbReference>
<sequence>MTQTRQDAVKKEQDPYQPYIPGVGRIEMTNWLLRNVEVINNRIWGSHYERSRYHFYDIAFQKSSKFHMPYLPQSTRNYALANRINYLPYYGSGHFLLHYPVTNEEIQQIIDKVQGVYNKQLESNGDFNSEFRNYVLRQVARTTPGRNAFDVARIYSEYQLRNLSSDNKVLVAQRCELPNVSVPEYSMTEYPIRIQNSSKSCFNNDHLFLANQNSFGIFNIETGENSVYEQPLIEHVAPITTGGFIFSNSNREIYYVKGVDEFTGPMKTNYYISSLKSSHGLQSTFVALNPTKTAMMYGSKYGIKELETTPVEIMDVYNKNVYLVSDSEDHNSSVIKFYDDGVLARNWTTIEKINKIKYIPEKKLLVMTSKSGFSFLDPRVKEPQIKYQFNGAKYFAYSDVNHYLCLASNNSIEFYEERSSKPFGKIDFPSSGPILPNFKIGWLRNKDLLAFASCKGVFAVLCPDTINPVLESYSIPVSEKIDLSCSFNTVLVRQENNCSIFTQLLDELHVPAQF</sequence>
<dbReference type="SUPFAM" id="SSF50978">
    <property type="entry name" value="WD40 repeat-like"/>
    <property type="match status" value="1"/>
</dbReference>
<gene>
    <name evidence="1" type="ORF">TVAG_212630</name>
</gene>
<accession>A2E2Q3</accession>
<dbReference type="AlphaFoldDB" id="A2E2Q3"/>
<dbReference type="InParanoid" id="A2E2Q3"/>
<organism evidence="1 2">
    <name type="scientific">Trichomonas vaginalis (strain ATCC PRA-98 / G3)</name>
    <dbReference type="NCBI Taxonomy" id="412133"/>
    <lineage>
        <taxon>Eukaryota</taxon>
        <taxon>Metamonada</taxon>
        <taxon>Parabasalia</taxon>
        <taxon>Trichomonadida</taxon>
        <taxon>Trichomonadidae</taxon>
        <taxon>Trichomonas</taxon>
    </lineage>
</organism>
<dbReference type="VEuPathDB" id="TrichDB:TVAG_212630"/>
<dbReference type="InterPro" id="IPR036322">
    <property type="entry name" value="WD40_repeat_dom_sf"/>
</dbReference>
<dbReference type="KEGG" id="tva:4771054"/>
<proteinExistence type="predicted"/>
<reference evidence="1" key="2">
    <citation type="journal article" date="2007" name="Science">
        <title>Draft genome sequence of the sexually transmitted pathogen Trichomonas vaginalis.</title>
        <authorList>
            <person name="Carlton J.M."/>
            <person name="Hirt R.P."/>
            <person name="Silva J.C."/>
            <person name="Delcher A.L."/>
            <person name="Schatz M."/>
            <person name="Zhao Q."/>
            <person name="Wortman J.R."/>
            <person name="Bidwell S.L."/>
            <person name="Alsmark U.C.M."/>
            <person name="Besteiro S."/>
            <person name="Sicheritz-Ponten T."/>
            <person name="Noel C.J."/>
            <person name="Dacks J.B."/>
            <person name="Foster P.G."/>
            <person name="Simillion C."/>
            <person name="Van de Peer Y."/>
            <person name="Miranda-Saavedra D."/>
            <person name="Barton G.J."/>
            <person name="Westrop G.D."/>
            <person name="Mueller S."/>
            <person name="Dessi D."/>
            <person name="Fiori P.L."/>
            <person name="Ren Q."/>
            <person name="Paulsen I."/>
            <person name="Zhang H."/>
            <person name="Bastida-Corcuera F.D."/>
            <person name="Simoes-Barbosa A."/>
            <person name="Brown M.T."/>
            <person name="Hayes R.D."/>
            <person name="Mukherjee M."/>
            <person name="Okumura C.Y."/>
            <person name="Schneider R."/>
            <person name="Smith A.J."/>
            <person name="Vanacova S."/>
            <person name="Villalvazo M."/>
            <person name="Haas B.J."/>
            <person name="Pertea M."/>
            <person name="Feldblyum T.V."/>
            <person name="Utterback T.R."/>
            <person name="Shu C.L."/>
            <person name="Osoegawa K."/>
            <person name="de Jong P.J."/>
            <person name="Hrdy I."/>
            <person name="Horvathova L."/>
            <person name="Zubacova Z."/>
            <person name="Dolezal P."/>
            <person name="Malik S.B."/>
            <person name="Logsdon J.M. Jr."/>
            <person name="Henze K."/>
            <person name="Gupta A."/>
            <person name="Wang C.C."/>
            <person name="Dunne R.L."/>
            <person name="Upcroft J.A."/>
            <person name="Upcroft P."/>
            <person name="White O."/>
            <person name="Salzberg S.L."/>
            <person name="Tang P."/>
            <person name="Chiu C.-H."/>
            <person name="Lee Y.-S."/>
            <person name="Embley T.M."/>
            <person name="Coombs G.H."/>
            <person name="Mottram J.C."/>
            <person name="Tachezy J."/>
            <person name="Fraser-Liggett C.M."/>
            <person name="Johnson P.J."/>
        </authorList>
    </citation>
    <scope>NUCLEOTIDE SEQUENCE [LARGE SCALE GENOMIC DNA]</scope>
    <source>
        <strain evidence="1">G3</strain>
    </source>
</reference>
<evidence type="ECO:0000313" key="1">
    <source>
        <dbReference type="EMBL" id="EAY13081.1"/>
    </source>
</evidence>
<keyword evidence="2" id="KW-1185">Reference proteome</keyword>
<evidence type="ECO:0000313" key="2">
    <source>
        <dbReference type="Proteomes" id="UP000001542"/>
    </source>
</evidence>
<dbReference type="VEuPathDB" id="TrichDB:TVAGG3_0166450"/>
<dbReference type="RefSeq" id="XP_001325304.1">
    <property type="nucleotide sequence ID" value="XM_001325269.1"/>
</dbReference>